<accession>A0A2A9CS27</accession>
<comment type="caution">
    <text evidence="1">The sequence shown here is derived from an EMBL/GenBank/DDBJ whole genome shotgun (WGS) entry which is preliminary data.</text>
</comment>
<dbReference type="Proteomes" id="UP000226079">
    <property type="component" value="Unassembled WGS sequence"/>
</dbReference>
<keyword evidence="2" id="KW-1185">Reference proteome</keyword>
<dbReference type="AlphaFoldDB" id="A0A2A9CS27"/>
<gene>
    <name evidence="1" type="ORF">ATK74_1796</name>
</gene>
<evidence type="ECO:0000313" key="2">
    <source>
        <dbReference type="Proteomes" id="UP000226079"/>
    </source>
</evidence>
<dbReference type="RefSeq" id="WP_098460680.1">
    <property type="nucleotide sequence ID" value="NZ_PDJC01000001.1"/>
</dbReference>
<sequence length="97" mass="10904">MKRFRSSFVSVDIDVADVIDEIDDDDLMEEVKSRGLAVQASLANPQPLADLVKQFHDREHRGPLACCAYEMCDAVYRLELAEQLAERPELPKLAKAS</sequence>
<name>A0A2A9CS27_9ACTN</name>
<dbReference type="EMBL" id="PDJC01000001">
    <property type="protein sequence ID" value="PFG17233.1"/>
    <property type="molecule type" value="Genomic_DNA"/>
</dbReference>
<reference evidence="1 2" key="1">
    <citation type="submission" date="2017-10" db="EMBL/GenBank/DDBJ databases">
        <title>Sequencing the genomes of 1000 actinobacteria strains.</title>
        <authorList>
            <person name="Klenk H.-P."/>
        </authorList>
    </citation>
    <scope>NUCLEOTIDE SEQUENCE [LARGE SCALE GENOMIC DNA]</scope>
    <source>
        <strain evidence="1 2">DSM 15597</strain>
    </source>
</reference>
<proteinExistence type="predicted"/>
<protein>
    <submittedName>
        <fullName evidence="1">Uncharacterized protein</fullName>
    </submittedName>
</protein>
<organism evidence="1 2">
    <name type="scientific">Propionicimonas paludicola</name>
    <dbReference type="NCBI Taxonomy" id="185243"/>
    <lineage>
        <taxon>Bacteria</taxon>
        <taxon>Bacillati</taxon>
        <taxon>Actinomycetota</taxon>
        <taxon>Actinomycetes</taxon>
        <taxon>Propionibacteriales</taxon>
        <taxon>Nocardioidaceae</taxon>
        <taxon>Propionicimonas</taxon>
    </lineage>
</organism>
<evidence type="ECO:0000313" key="1">
    <source>
        <dbReference type="EMBL" id="PFG17233.1"/>
    </source>
</evidence>